<dbReference type="InterPro" id="IPR001172">
    <property type="entry name" value="FliN_T3SS_HrcQb"/>
</dbReference>
<evidence type="ECO:0000256" key="7">
    <source>
        <dbReference type="ARBA" id="ARBA00023136"/>
    </source>
</evidence>
<feature type="domain" description="Flagellar motor switch protein FliN-like C-terminal" evidence="9">
    <location>
        <begin position="63"/>
        <end position="132"/>
    </location>
</feature>
<keyword evidence="10" id="KW-0966">Cell projection</keyword>
<keyword evidence="10" id="KW-0969">Cilium</keyword>
<dbReference type="InterPro" id="IPR001543">
    <property type="entry name" value="FliN-like_C"/>
</dbReference>
<accession>A0A0K2XR32</accession>
<feature type="compositionally biased region" description="Polar residues" evidence="8">
    <location>
        <begin position="1"/>
        <end position="31"/>
    </location>
</feature>
<proteinExistence type="inferred from homology"/>
<sequence>MDNQGNNTSTNKEGNGGVNIQSNPTLANLPSVNPKFKKQPALNPRELELTTYLEELINDYKGLLDMEVTFMAELGSTQIPLREVLRFERGSVIDLQKPAGESVDTFVNGRVIGKGEVMVYEKNLAIRLNEVLDSNAIVYYIAKDM</sequence>
<dbReference type="PANTHER" id="PTHR43484">
    <property type="match status" value="1"/>
</dbReference>
<dbReference type="GO" id="GO:0071973">
    <property type="term" value="P:bacterial-type flagellum-dependent cell motility"/>
    <property type="evidence" value="ECO:0007669"/>
    <property type="project" value="InterPro"/>
</dbReference>
<dbReference type="STRING" id="1216962.BN341_4500"/>
<keyword evidence="4" id="KW-1003">Cell membrane</keyword>
<evidence type="ECO:0000259" key="9">
    <source>
        <dbReference type="Pfam" id="PF01052"/>
    </source>
</evidence>
<feature type="region of interest" description="Disordered" evidence="8">
    <location>
        <begin position="1"/>
        <end position="38"/>
    </location>
</feature>
<dbReference type="SUPFAM" id="SSF101801">
    <property type="entry name" value="Surface presentation of antigens (SPOA)"/>
    <property type="match status" value="1"/>
</dbReference>
<dbReference type="GeneID" id="76196780"/>
<evidence type="ECO:0000313" key="10">
    <source>
        <dbReference type="EMBL" id="CRI34188.1"/>
    </source>
</evidence>
<dbReference type="Pfam" id="PF01052">
    <property type="entry name" value="FliMN_C"/>
    <property type="match status" value="1"/>
</dbReference>
<dbReference type="NCBIfam" id="NF006273">
    <property type="entry name" value="PRK08433.1"/>
    <property type="match status" value="1"/>
</dbReference>
<dbReference type="Gene3D" id="2.30.330.10">
    <property type="entry name" value="SpoA-like"/>
    <property type="match status" value="1"/>
</dbReference>
<evidence type="ECO:0000256" key="1">
    <source>
        <dbReference type="ARBA" id="ARBA00004413"/>
    </source>
</evidence>
<dbReference type="GO" id="GO:0003774">
    <property type="term" value="F:cytoskeletal motor activity"/>
    <property type="evidence" value="ECO:0007669"/>
    <property type="project" value="InterPro"/>
</dbReference>
<dbReference type="GO" id="GO:0005886">
    <property type="term" value="C:plasma membrane"/>
    <property type="evidence" value="ECO:0007669"/>
    <property type="project" value="UniProtKB-SubCell"/>
</dbReference>
<evidence type="ECO:0000256" key="3">
    <source>
        <dbReference type="ARBA" id="ARBA00021897"/>
    </source>
</evidence>
<evidence type="ECO:0000256" key="6">
    <source>
        <dbReference type="ARBA" id="ARBA00022779"/>
    </source>
</evidence>
<keyword evidence="7" id="KW-0472">Membrane</keyword>
<evidence type="ECO:0000256" key="5">
    <source>
        <dbReference type="ARBA" id="ARBA00022500"/>
    </source>
</evidence>
<dbReference type="InterPro" id="IPR051469">
    <property type="entry name" value="FliN/MopA/SpaO"/>
</dbReference>
<organism evidence="10 11">
    <name type="scientific">Helicobacter heilmannii</name>
    <dbReference type="NCBI Taxonomy" id="35817"/>
    <lineage>
        <taxon>Bacteria</taxon>
        <taxon>Pseudomonadati</taxon>
        <taxon>Campylobacterota</taxon>
        <taxon>Epsilonproteobacteria</taxon>
        <taxon>Campylobacterales</taxon>
        <taxon>Helicobacteraceae</taxon>
        <taxon>Helicobacter</taxon>
    </lineage>
</organism>
<keyword evidence="6" id="KW-0283">Flagellar rotation</keyword>
<dbReference type="EMBL" id="CDMK01000001">
    <property type="protein sequence ID" value="CRI34188.1"/>
    <property type="molecule type" value="Genomic_DNA"/>
</dbReference>
<dbReference type="GO" id="GO:0006935">
    <property type="term" value="P:chemotaxis"/>
    <property type="evidence" value="ECO:0007669"/>
    <property type="project" value="UniProtKB-KW"/>
</dbReference>
<dbReference type="Proteomes" id="UP000046090">
    <property type="component" value="Unassembled WGS sequence"/>
</dbReference>
<dbReference type="PANTHER" id="PTHR43484:SF1">
    <property type="entry name" value="FLAGELLAR MOTOR SWITCH PROTEIN FLIN"/>
    <property type="match status" value="1"/>
</dbReference>
<evidence type="ECO:0000313" key="11">
    <source>
        <dbReference type="Proteomes" id="UP000046090"/>
    </source>
</evidence>
<keyword evidence="11" id="KW-1185">Reference proteome</keyword>
<reference evidence="11" key="1">
    <citation type="submission" date="2014-12" db="EMBL/GenBank/DDBJ databases">
        <authorList>
            <person name="Smet A."/>
        </authorList>
    </citation>
    <scope>NUCLEOTIDE SEQUENCE [LARGE SCALE GENOMIC DNA]</scope>
</reference>
<dbReference type="RefSeq" id="WP_015106275.1">
    <property type="nucleotide sequence ID" value="NZ_AP026684.1"/>
</dbReference>
<evidence type="ECO:0000256" key="4">
    <source>
        <dbReference type="ARBA" id="ARBA00022475"/>
    </source>
</evidence>
<dbReference type="GO" id="GO:0009425">
    <property type="term" value="C:bacterial-type flagellum basal body"/>
    <property type="evidence" value="ECO:0007669"/>
    <property type="project" value="InterPro"/>
</dbReference>
<comment type="subcellular location">
    <subcellularLocation>
        <location evidence="1">Cell membrane</location>
        <topology evidence="1">Peripheral membrane protein</topology>
        <orientation evidence="1">Cytoplasmic side</orientation>
    </subcellularLocation>
</comment>
<evidence type="ECO:0000256" key="2">
    <source>
        <dbReference type="ARBA" id="ARBA00009226"/>
    </source>
</evidence>
<dbReference type="PRINTS" id="PR00956">
    <property type="entry name" value="FLGMOTORFLIN"/>
</dbReference>
<dbReference type="InterPro" id="IPR012826">
    <property type="entry name" value="FliN"/>
</dbReference>
<dbReference type="NCBIfam" id="TIGR02480">
    <property type="entry name" value="fliN"/>
    <property type="match status" value="1"/>
</dbReference>
<dbReference type="InterPro" id="IPR036429">
    <property type="entry name" value="SpoA-like_sf"/>
</dbReference>
<name>A0A0K2XR32_HELHE</name>
<keyword evidence="10" id="KW-0282">Flagellum</keyword>
<evidence type="ECO:0000256" key="8">
    <source>
        <dbReference type="SAM" id="MobiDB-lite"/>
    </source>
</evidence>
<dbReference type="AlphaFoldDB" id="A0A0K2XR32"/>
<keyword evidence="5" id="KW-0145">Chemotaxis</keyword>
<protein>
    <recommendedName>
        <fullName evidence="3">Flagellar motor switch protein FliN</fullName>
    </recommendedName>
</protein>
<gene>
    <name evidence="10" type="ORF">HHE01_10340</name>
</gene>
<comment type="similarity">
    <text evidence="2">Belongs to the FliN/MopA/SpaO family.</text>
</comment>